<proteinExistence type="inferred from homology"/>
<protein>
    <recommendedName>
        <fullName evidence="2">Casein kinase II subunit beta</fullName>
        <shortName evidence="2">CK II beta</shortName>
    </recommendedName>
</protein>
<dbReference type="PANTHER" id="PTHR11740:SF21">
    <property type="entry name" value="CASEIN KINASE II SUBUNIT BETA"/>
    <property type="match status" value="1"/>
</dbReference>
<gene>
    <name evidence="4" type="ORF">Fmac_005861</name>
</gene>
<dbReference type="InterPro" id="IPR016149">
    <property type="entry name" value="Casein_kin_II_reg-sub_N"/>
</dbReference>
<evidence type="ECO:0000313" key="5">
    <source>
        <dbReference type="Proteomes" id="UP001603857"/>
    </source>
</evidence>
<feature type="signal peptide" evidence="3">
    <location>
        <begin position="1"/>
        <end position="22"/>
    </location>
</feature>
<evidence type="ECO:0000313" key="4">
    <source>
        <dbReference type="EMBL" id="KAL2344576.1"/>
    </source>
</evidence>
<comment type="subunit">
    <text evidence="2">Tetramer of two alpha and two beta subunits.</text>
</comment>
<dbReference type="SUPFAM" id="SSF57798">
    <property type="entry name" value="Casein kinase II beta subunit"/>
    <property type="match status" value="1"/>
</dbReference>
<dbReference type="GO" id="GO:0005956">
    <property type="term" value="C:protein kinase CK2 complex"/>
    <property type="evidence" value="ECO:0007669"/>
    <property type="project" value="UniProtKB-UniRule"/>
</dbReference>
<sequence>MMFLRLSWYVFLFDSSFFLIEASFYCFDVQRDMFTEEQNKLIEFTAEMLYDMIHARYMLTSKGVATMLDKYKNYDFGRCPKVCCSKQPCLPVVKYDENILP</sequence>
<accession>A0ABD1N906</accession>
<dbReference type="Gene3D" id="1.10.1820.10">
    <property type="entry name" value="protein kinase ck2 holoenzyme, chain C, domain 1"/>
    <property type="match status" value="1"/>
</dbReference>
<dbReference type="Proteomes" id="UP001603857">
    <property type="component" value="Unassembled WGS sequence"/>
</dbReference>
<name>A0ABD1N906_9FABA</name>
<dbReference type="InterPro" id="IPR000704">
    <property type="entry name" value="Casein_kinase_II_reg-sub"/>
</dbReference>
<evidence type="ECO:0000256" key="1">
    <source>
        <dbReference type="ARBA" id="ARBA00006941"/>
    </source>
</evidence>
<dbReference type="InterPro" id="IPR035991">
    <property type="entry name" value="Casein_kinase_II_beta-like"/>
</dbReference>
<organism evidence="4 5">
    <name type="scientific">Flemingia macrophylla</name>
    <dbReference type="NCBI Taxonomy" id="520843"/>
    <lineage>
        <taxon>Eukaryota</taxon>
        <taxon>Viridiplantae</taxon>
        <taxon>Streptophyta</taxon>
        <taxon>Embryophyta</taxon>
        <taxon>Tracheophyta</taxon>
        <taxon>Spermatophyta</taxon>
        <taxon>Magnoliopsida</taxon>
        <taxon>eudicotyledons</taxon>
        <taxon>Gunneridae</taxon>
        <taxon>Pentapetalae</taxon>
        <taxon>rosids</taxon>
        <taxon>fabids</taxon>
        <taxon>Fabales</taxon>
        <taxon>Fabaceae</taxon>
        <taxon>Papilionoideae</taxon>
        <taxon>50 kb inversion clade</taxon>
        <taxon>NPAAA clade</taxon>
        <taxon>indigoferoid/millettioid clade</taxon>
        <taxon>Phaseoleae</taxon>
        <taxon>Flemingia</taxon>
    </lineage>
</organism>
<reference evidence="4 5" key="1">
    <citation type="submission" date="2024-08" db="EMBL/GenBank/DDBJ databases">
        <title>Insights into the chromosomal genome structure of Flemingia macrophylla.</title>
        <authorList>
            <person name="Ding Y."/>
            <person name="Zhao Y."/>
            <person name="Bi W."/>
            <person name="Wu M."/>
            <person name="Zhao G."/>
            <person name="Gong Y."/>
            <person name="Li W."/>
            <person name="Zhang P."/>
        </authorList>
    </citation>
    <scope>NUCLEOTIDE SEQUENCE [LARGE SCALE GENOMIC DNA]</scope>
    <source>
        <strain evidence="4">DYQJB</strain>
        <tissue evidence="4">Leaf</tissue>
    </source>
</reference>
<evidence type="ECO:0000256" key="3">
    <source>
        <dbReference type="SAM" id="SignalP"/>
    </source>
</evidence>
<feature type="chain" id="PRO_5044823798" description="Casein kinase II subunit beta" evidence="3">
    <location>
        <begin position="23"/>
        <end position="101"/>
    </location>
</feature>
<comment type="caution">
    <text evidence="4">The sequence shown here is derived from an EMBL/GenBank/DDBJ whole genome shotgun (WGS) entry which is preliminary data.</text>
</comment>
<comment type="function">
    <text evidence="2">Plays a complex role in regulating the basal catalytic activity of the alpha subunit.</text>
</comment>
<dbReference type="PANTHER" id="PTHR11740">
    <property type="entry name" value="CASEIN KINASE II SUBUNIT BETA"/>
    <property type="match status" value="1"/>
</dbReference>
<keyword evidence="5" id="KW-1185">Reference proteome</keyword>
<dbReference type="EMBL" id="JBGMDY010000002">
    <property type="protein sequence ID" value="KAL2344576.1"/>
    <property type="molecule type" value="Genomic_DNA"/>
</dbReference>
<dbReference type="AlphaFoldDB" id="A0ABD1N906"/>
<comment type="similarity">
    <text evidence="1 2">Belongs to the casein kinase 2 subunit beta family.</text>
</comment>
<evidence type="ECO:0000256" key="2">
    <source>
        <dbReference type="RuleBase" id="RU361268"/>
    </source>
</evidence>
<dbReference type="SMART" id="SM01085">
    <property type="entry name" value="CK_II_beta"/>
    <property type="match status" value="1"/>
</dbReference>
<dbReference type="Pfam" id="PF01214">
    <property type="entry name" value="CK_II_beta"/>
    <property type="match status" value="1"/>
</dbReference>
<dbReference type="PRINTS" id="PR00472">
    <property type="entry name" value="CASNKINASEII"/>
</dbReference>
<keyword evidence="3" id="KW-0732">Signal</keyword>